<dbReference type="InterPro" id="IPR041588">
    <property type="entry name" value="Integrase_H2C2"/>
</dbReference>
<dbReference type="Pfam" id="PF18701">
    <property type="entry name" value="DUF5641"/>
    <property type="match status" value="1"/>
</dbReference>
<protein>
    <submittedName>
        <fullName evidence="3">Uncharacterized protein LOC125778659</fullName>
    </submittedName>
</protein>
<proteinExistence type="predicted"/>
<dbReference type="Gene3D" id="1.10.340.70">
    <property type="match status" value="1"/>
</dbReference>
<dbReference type="RefSeq" id="XP_049313488.1">
    <property type="nucleotide sequence ID" value="XM_049457531.1"/>
</dbReference>
<evidence type="ECO:0000259" key="1">
    <source>
        <dbReference type="PROSITE" id="PS50994"/>
    </source>
</evidence>
<dbReference type="Proteomes" id="UP001652620">
    <property type="component" value="Chromosome 5"/>
</dbReference>
<dbReference type="InterPro" id="IPR012337">
    <property type="entry name" value="RNaseH-like_sf"/>
</dbReference>
<feature type="domain" description="Integrase catalytic" evidence="1">
    <location>
        <begin position="58"/>
        <end position="244"/>
    </location>
</feature>
<dbReference type="InterPro" id="IPR040676">
    <property type="entry name" value="DUF5641"/>
</dbReference>
<name>A0ABM3JW75_BACDO</name>
<reference evidence="3" key="1">
    <citation type="submission" date="2025-08" db="UniProtKB">
        <authorList>
            <consortium name="RefSeq"/>
        </authorList>
    </citation>
    <scope>IDENTIFICATION</scope>
    <source>
        <tissue evidence="3">Adult</tissue>
    </source>
</reference>
<evidence type="ECO:0000313" key="2">
    <source>
        <dbReference type="Proteomes" id="UP001652620"/>
    </source>
</evidence>
<dbReference type="PANTHER" id="PTHR47331">
    <property type="entry name" value="PHD-TYPE DOMAIN-CONTAINING PROTEIN"/>
    <property type="match status" value="1"/>
</dbReference>
<dbReference type="Pfam" id="PF17921">
    <property type="entry name" value="Integrase_H2C2"/>
    <property type="match status" value="1"/>
</dbReference>
<keyword evidence="2" id="KW-1185">Reference proteome</keyword>
<organism evidence="2 3">
    <name type="scientific">Bactrocera dorsalis</name>
    <name type="common">Oriental fruit fly</name>
    <name type="synonym">Dacus dorsalis</name>
    <dbReference type="NCBI Taxonomy" id="27457"/>
    <lineage>
        <taxon>Eukaryota</taxon>
        <taxon>Metazoa</taxon>
        <taxon>Ecdysozoa</taxon>
        <taxon>Arthropoda</taxon>
        <taxon>Hexapoda</taxon>
        <taxon>Insecta</taxon>
        <taxon>Pterygota</taxon>
        <taxon>Neoptera</taxon>
        <taxon>Endopterygota</taxon>
        <taxon>Diptera</taxon>
        <taxon>Brachycera</taxon>
        <taxon>Muscomorpha</taxon>
        <taxon>Tephritoidea</taxon>
        <taxon>Tephritidae</taxon>
        <taxon>Bactrocera</taxon>
        <taxon>Bactrocera</taxon>
    </lineage>
</organism>
<sequence length="360" mass="41333">MKHQNVEATICEVRQRYWVPNIRRAMKKIISTCLICKISKCIPSQPMMGQLPKDRLTPFVRPFSYTGIDYFGPLNVTVGRRKEKRWVALFTCLTTRAIHLEVAADLSTDACILAIRNFINRRGLPVRIRSDNGKNFVGANNEGKRFSEVFDCHRIQDDLAVKGIEWIFNCPNNPAEGGIWERMVRCVKRVLNVTLKEVAPREHTLQSLLIEAENIVNSRPLTHLPLSSDQDEPLTPNHFLLGTANTSQTPAVNDVVTKPCALGKQWRIARQLRDTFWRRWILEYLPTLTRRMKWCERPKPIQVGDLVFVCDVNMPRKQWCRGRVEAVQRGSDGVIRRADVRTSSGILRRPVSKLAVLDVE</sequence>
<dbReference type="InterPro" id="IPR036397">
    <property type="entry name" value="RNaseH_sf"/>
</dbReference>
<dbReference type="PANTHER" id="PTHR47331:SF1">
    <property type="entry name" value="GAG-LIKE PROTEIN"/>
    <property type="match status" value="1"/>
</dbReference>
<dbReference type="InterPro" id="IPR001584">
    <property type="entry name" value="Integrase_cat-core"/>
</dbReference>
<dbReference type="PROSITE" id="PS50994">
    <property type="entry name" value="INTEGRASE"/>
    <property type="match status" value="1"/>
</dbReference>
<dbReference type="SUPFAM" id="SSF53098">
    <property type="entry name" value="Ribonuclease H-like"/>
    <property type="match status" value="1"/>
</dbReference>
<dbReference type="GeneID" id="125778659"/>
<accession>A0ABM3JW75</accession>
<gene>
    <name evidence="3" type="primary">LOC125778659</name>
</gene>
<dbReference type="Gene3D" id="3.30.420.10">
    <property type="entry name" value="Ribonuclease H-like superfamily/Ribonuclease H"/>
    <property type="match status" value="1"/>
</dbReference>
<evidence type="ECO:0000313" key="3">
    <source>
        <dbReference type="RefSeq" id="XP_049313488.1"/>
    </source>
</evidence>